<accession>A0A4U0XTK9</accession>
<comment type="caution">
    <text evidence="1">The sequence shown here is derived from an EMBL/GenBank/DDBJ whole genome shotgun (WGS) entry which is preliminary data.</text>
</comment>
<evidence type="ECO:0000313" key="2">
    <source>
        <dbReference type="Proteomes" id="UP000308768"/>
    </source>
</evidence>
<evidence type="ECO:0000313" key="1">
    <source>
        <dbReference type="EMBL" id="TKA79826.1"/>
    </source>
</evidence>
<evidence type="ECO:0008006" key="3">
    <source>
        <dbReference type="Google" id="ProtNLM"/>
    </source>
</evidence>
<proteinExistence type="predicted"/>
<dbReference type="EMBL" id="NAJN01000082">
    <property type="protein sequence ID" value="TKA79826.1"/>
    <property type="molecule type" value="Genomic_DNA"/>
</dbReference>
<dbReference type="Gene3D" id="3.40.50.1820">
    <property type="entry name" value="alpha/beta hydrolase"/>
    <property type="match status" value="1"/>
</dbReference>
<dbReference type="PANTHER" id="PTHR11440">
    <property type="entry name" value="LECITHIN-CHOLESTEROL ACYLTRANSFERASE-RELATED"/>
    <property type="match status" value="1"/>
</dbReference>
<keyword evidence="2" id="KW-1185">Reference proteome</keyword>
<protein>
    <recommendedName>
        <fullName evidence="3">DUF676 domain-containing protein</fullName>
    </recommendedName>
</protein>
<name>A0A4U0XTK9_9PEZI</name>
<dbReference type="STRING" id="331657.A0A4U0XTK9"/>
<dbReference type="Proteomes" id="UP000308768">
    <property type="component" value="Unassembled WGS sequence"/>
</dbReference>
<organism evidence="1 2">
    <name type="scientific">Cryomyces minteri</name>
    <dbReference type="NCBI Taxonomy" id="331657"/>
    <lineage>
        <taxon>Eukaryota</taxon>
        <taxon>Fungi</taxon>
        <taxon>Dikarya</taxon>
        <taxon>Ascomycota</taxon>
        <taxon>Pezizomycotina</taxon>
        <taxon>Dothideomycetes</taxon>
        <taxon>Dothideomycetes incertae sedis</taxon>
        <taxon>Cryomyces</taxon>
    </lineage>
</organism>
<dbReference type="SUPFAM" id="SSF53474">
    <property type="entry name" value="alpha/beta-Hydrolases"/>
    <property type="match status" value="1"/>
</dbReference>
<dbReference type="OrthoDB" id="5592486at2759"/>
<dbReference type="InterPro" id="IPR029058">
    <property type="entry name" value="AB_hydrolase_fold"/>
</dbReference>
<reference evidence="1 2" key="1">
    <citation type="submission" date="2017-03" db="EMBL/GenBank/DDBJ databases">
        <title>Genomes of endolithic fungi from Antarctica.</title>
        <authorList>
            <person name="Coleine C."/>
            <person name="Masonjones S."/>
            <person name="Stajich J.E."/>
        </authorList>
    </citation>
    <scope>NUCLEOTIDE SEQUENCE [LARGE SCALE GENOMIC DNA]</scope>
    <source>
        <strain evidence="1 2">CCFEE 5187</strain>
    </source>
</reference>
<gene>
    <name evidence="1" type="ORF">B0A49_00748</name>
</gene>
<sequence>MTTLICRASASRTAATALLRAKIGTGFPASFTSTALHLKETSDPRITTDSHGRIIEDDYATIRDNYETPKNPVILAHGLFGFDELHLVGAKIPGIHYWRGITDALAAKGIEVITATVSPSGSIEARAAKLGENIEMKAAGKSVNIIAHSMIGVGIDLCDLTGLVLTRRSGLDSRYMLSRLKPPNVKVLSLTTIASPHRGSAFADYMIEKIGPYQLPKVYKALEFFGLETGAFSQLTQKYMTENFNPKTPDREGVRYYSYGATVEPSLWSMFRQSHRIIEKLEGPNDGLVSVDSAKWGTYKGTLKDVSHLDLINWTNRLRWYVWELTGNKRNFNAIAFYLDIVDMLAKEGL</sequence>
<dbReference type="AlphaFoldDB" id="A0A4U0XTK9"/>